<protein>
    <submittedName>
        <fullName evidence="1">Uncharacterized protein</fullName>
    </submittedName>
</protein>
<accession>A0ACC0J837</accession>
<comment type="caution">
    <text evidence="1">The sequence shown here is derived from an EMBL/GenBank/DDBJ whole genome shotgun (WGS) entry which is preliminary data.</text>
</comment>
<reference evidence="1 2" key="1">
    <citation type="journal article" date="2022" name="Genome Biol. Evol.">
        <title>The Spruce Budworm Genome: Reconstructing the Evolutionary History of Antifreeze Proteins.</title>
        <authorList>
            <person name="Beliveau C."/>
            <person name="Gagne P."/>
            <person name="Picq S."/>
            <person name="Vernygora O."/>
            <person name="Keeling C.I."/>
            <person name="Pinkney K."/>
            <person name="Doucet D."/>
            <person name="Wen F."/>
            <person name="Johnston J.S."/>
            <person name="Maaroufi H."/>
            <person name="Boyle B."/>
            <person name="Laroche J."/>
            <person name="Dewar K."/>
            <person name="Juretic N."/>
            <person name="Blackburn G."/>
            <person name="Nisole A."/>
            <person name="Brunet B."/>
            <person name="Brandao M."/>
            <person name="Lumley L."/>
            <person name="Duan J."/>
            <person name="Quan G."/>
            <person name="Lucarotti C.J."/>
            <person name="Roe A.D."/>
            <person name="Sperling F.A.H."/>
            <person name="Levesque R.C."/>
            <person name="Cusson M."/>
        </authorList>
    </citation>
    <scope>NUCLEOTIDE SEQUENCE [LARGE SCALE GENOMIC DNA]</scope>
    <source>
        <strain evidence="1">Glfc:IPQL:Cfum</strain>
    </source>
</reference>
<keyword evidence="2" id="KW-1185">Reference proteome</keyword>
<dbReference type="Proteomes" id="UP001064048">
    <property type="component" value="Chromosome 14"/>
</dbReference>
<name>A0ACC0J837_CHOFU</name>
<dbReference type="EMBL" id="CM046114">
    <property type="protein sequence ID" value="KAI8420241.1"/>
    <property type="molecule type" value="Genomic_DNA"/>
</dbReference>
<gene>
    <name evidence="1" type="ORF">MSG28_008782</name>
</gene>
<evidence type="ECO:0000313" key="1">
    <source>
        <dbReference type="EMBL" id="KAI8420241.1"/>
    </source>
</evidence>
<proteinExistence type="predicted"/>
<organism evidence="1 2">
    <name type="scientific">Choristoneura fumiferana</name>
    <name type="common">Spruce budworm moth</name>
    <name type="synonym">Archips fumiferana</name>
    <dbReference type="NCBI Taxonomy" id="7141"/>
    <lineage>
        <taxon>Eukaryota</taxon>
        <taxon>Metazoa</taxon>
        <taxon>Ecdysozoa</taxon>
        <taxon>Arthropoda</taxon>
        <taxon>Hexapoda</taxon>
        <taxon>Insecta</taxon>
        <taxon>Pterygota</taxon>
        <taxon>Neoptera</taxon>
        <taxon>Endopterygota</taxon>
        <taxon>Lepidoptera</taxon>
        <taxon>Glossata</taxon>
        <taxon>Ditrysia</taxon>
        <taxon>Tortricoidea</taxon>
        <taxon>Tortricidae</taxon>
        <taxon>Tortricinae</taxon>
        <taxon>Choristoneura</taxon>
    </lineage>
</organism>
<evidence type="ECO:0000313" key="2">
    <source>
        <dbReference type="Proteomes" id="UP001064048"/>
    </source>
</evidence>
<sequence length="255" mass="28403">MMYNEDIAAIPVKNLLAQNCLIAIWCTNAPSNIAAVKDLIFTQWGVEYVTTWYWMKVTTDLEPLCDFGTGCKKQPYERIILGKVGDVNVPKKQLVVSVPSALHSHKPPLLDLLSPYLKVRNPQTLELFARYLLPNTTSVGYEPLKWQHISLYDKKVTFFPVISSTLLSAGDPSSSPTAFAKLSIATTSCPAFTKSTTQWLPIAFGKTIIAKKNAPQETWQKVMLVLGPSQTISLDPSQSMTTFLGSLRTKWFTDN</sequence>